<evidence type="ECO:0000313" key="1">
    <source>
        <dbReference type="EMBL" id="PON76093.1"/>
    </source>
</evidence>
<accession>A0A2P5DS19</accession>
<comment type="caution">
    <text evidence="1">The sequence shown here is derived from an EMBL/GenBank/DDBJ whole genome shotgun (WGS) entry which is preliminary data.</text>
</comment>
<feature type="non-terminal residue" evidence="1">
    <location>
        <position position="1"/>
    </location>
</feature>
<dbReference type="Proteomes" id="UP000237105">
    <property type="component" value="Unassembled WGS sequence"/>
</dbReference>
<evidence type="ECO:0000313" key="2">
    <source>
        <dbReference type="Proteomes" id="UP000237105"/>
    </source>
</evidence>
<dbReference type="AlphaFoldDB" id="A0A2P5DS19"/>
<sequence>GRNGVKMAKQGRILEVMVQLRHPASKPSTTVPLVMQVTLSATFVVPPLLPPSATCATSKV</sequence>
<gene>
    <name evidence="1" type="ORF">PanWU01x14_038090</name>
</gene>
<dbReference type="EMBL" id="JXTB01000020">
    <property type="protein sequence ID" value="PON76093.1"/>
    <property type="molecule type" value="Genomic_DNA"/>
</dbReference>
<name>A0A2P5DS19_PARAD</name>
<keyword evidence="2" id="KW-1185">Reference proteome</keyword>
<protein>
    <submittedName>
        <fullName evidence="1">Uncharacterized protein</fullName>
    </submittedName>
</protein>
<organism evidence="1 2">
    <name type="scientific">Parasponia andersonii</name>
    <name type="common">Sponia andersonii</name>
    <dbReference type="NCBI Taxonomy" id="3476"/>
    <lineage>
        <taxon>Eukaryota</taxon>
        <taxon>Viridiplantae</taxon>
        <taxon>Streptophyta</taxon>
        <taxon>Embryophyta</taxon>
        <taxon>Tracheophyta</taxon>
        <taxon>Spermatophyta</taxon>
        <taxon>Magnoliopsida</taxon>
        <taxon>eudicotyledons</taxon>
        <taxon>Gunneridae</taxon>
        <taxon>Pentapetalae</taxon>
        <taxon>rosids</taxon>
        <taxon>fabids</taxon>
        <taxon>Rosales</taxon>
        <taxon>Cannabaceae</taxon>
        <taxon>Parasponia</taxon>
    </lineage>
</organism>
<reference evidence="2" key="1">
    <citation type="submission" date="2016-06" db="EMBL/GenBank/DDBJ databases">
        <title>Parallel loss of symbiosis genes in relatives of nitrogen-fixing non-legume Parasponia.</title>
        <authorList>
            <person name="Van Velzen R."/>
            <person name="Holmer R."/>
            <person name="Bu F."/>
            <person name="Rutten L."/>
            <person name="Van Zeijl A."/>
            <person name="Liu W."/>
            <person name="Santuari L."/>
            <person name="Cao Q."/>
            <person name="Sharma T."/>
            <person name="Shen D."/>
            <person name="Roswanjaya Y."/>
            <person name="Wardhani T."/>
            <person name="Kalhor M.S."/>
            <person name="Jansen J."/>
            <person name="Van den Hoogen J."/>
            <person name="Gungor B."/>
            <person name="Hartog M."/>
            <person name="Hontelez J."/>
            <person name="Verver J."/>
            <person name="Yang W.-C."/>
            <person name="Schijlen E."/>
            <person name="Repin R."/>
            <person name="Schilthuizen M."/>
            <person name="Schranz E."/>
            <person name="Heidstra R."/>
            <person name="Miyata K."/>
            <person name="Fedorova E."/>
            <person name="Kohlen W."/>
            <person name="Bisseling T."/>
            <person name="Smit S."/>
            <person name="Geurts R."/>
        </authorList>
    </citation>
    <scope>NUCLEOTIDE SEQUENCE [LARGE SCALE GENOMIC DNA]</scope>
    <source>
        <strain evidence="2">cv. WU1-14</strain>
    </source>
</reference>
<proteinExistence type="predicted"/>